<gene>
    <name evidence="1" type="ORF">SRT_06330</name>
</gene>
<evidence type="ECO:0008006" key="3">
    <source>
        <dbReference type="Google" id="ProtNLM"/>
    </source>
</evidence>
<organism evidence="1 2">
    <name type="scientific">Streptococcus troglodytae</name>
    <dbReference type="NCBI Taxonomy" id="1111760"/>
    <lineage>
        <taxon>Bacteria</taxon>
        <taxon>Bacillati</taxon>
        <taxon>Bacillota</taxon>
        <taxon>Bacilli</taxon>
        <taxon>Lactobacillales</taxon>
        <taxon>Streptococcaceae</taxon>
        <taxon>Streptococcus</taxon>
    </lineage>
</organism>
<accession>A0A1L7LI51</accession>
<dbReference type="KEGG" id="strg:SRT_06330"/>
<evidence type="ECO:0000313" key="2">
    <source>
        <dbReference type="Proteomes" id="UP000217758"/>
    </source>
</evidence>
<dbReference type="EMBL" id="AP014612">
    <property type="protein sequence ID" value="BAQ23894.1"/>
    <property type="molecule type" value="Genomic_DNA"/>
</dbReference>
<name>A0A1L7LI51_9STRE</name>
<evidence type="ECO:0000313" key="1">
    <source>
        <dbReference type="EMBL" id="BAQ23894.1"/>
    </source>
</evidence>
<dbReference type="RefSeq" id="WP_128833026.1">
    <property type="nucleotide sequence ID" value="NZ_AP014612.1"/>
</dbReference>
<dbReference type="Proteomes" id="UP000217758">
    <property type="component" value="Chromosome"/>
</dbReference>
<sequence length="89" mass="10321">MMTSLKKIAKNAISSAFEIVYILTFTNQKDVPNMTEEIKRLGKWYVNTGDEWICHSNLPLSEFQEKFLELTHLTAEQVFLTKGHLPFSK</sequence>
<reference evidence="1 2" key="1">
    <citation type="journal article" date="2016" name="Microbiol. Immunol.">
        <title>Complete genome sequence of Streptococcus troglodytae TKU31 isolated from the oral cavity of a chimpanzee (Pan troglodytes).</title>
        <authorList>
            <person name="Okamoto M."/>
            <person name="Naito M."/>
            <person name="Miyanohara M."/>
            <person name="Imai S."/>
            <person name="Nomura Y."/>
            <person name="Saito W."/>
            <person name="Momoi Y."/>
            <person name="Takada K."/>
            <person name="Miyabe-Nishiwaki T."/>
            <person name="Tomonaga M."/>
            <person name="Hanada N."/>
        </authorList>
    </citation>
    <scope>NUCLEOTIDE SEQUENCE [LARGE SCALE GENOMIC DNA]</scope>
    <source>
        <strain evidence="2">TKU 31</strain>
    </source>
</reference>
<dbReference type="AlphaFoldDB" id="A0A1L7LI51"/>
<dbReference type="InterPro" id="IPR024979">
    <property type="entry name" value="DUF3884"/>
</dbReference>
<protein>
    <recommendedName>
        <fullName evidence="3">DUF3884 family protein</fullName>
    </recommendedName>
</protein>
<keyword evidence="2" id="KW-1185">Reference proteome</keyword>
<proteinExistence type="predicted"/>
<dbReference type="Pfam" id="PF13024">
    <property type="entry name" value="DUF3884"/>
    <property type="match status" value="1"/>
</dbReference>